<sequence length="332" mass="38915">MKFFVLISIFSICVLTNFHFSDIRDPDLRRDFKHMYYDKQVLSQMSQKRSSDPSSILIKKDEWWYDFDPVTTRCNTSKFFPPFISVPPGYPNFDGCRQEGNCWYADPSEDIEYIELVFLETGYGTDIEIYPDWLEYFIERGYVVCSFDRHEFFDFFNLIVAIYDDRVRSLMSNEFYDDVISRYPQFSSLSRHIMGFSAGAEPCYIVPTIRSDIKGVIPIDPVECTNTSYEFGQQSDNSILILKAGATITTDEQFVDESCAGYVHHDEIIKREDLSDPSSFKLLFHVNRMLSHGGMVLDESHPSNHGFNDYFEENFGRKFWQKMIETYIKNLL</sequence>
<evidence type="ECO:0000313" key="1">
    <source>
        <dbReference type="EMBL" id="QBK85028.1"/>
    </source>
</evidence>
<organism evidence="1">
    <name type="scientific">Pithovirus LCDPAC02</name>
    <dbReference type="NCBI Taxonomy" id="2506601"/>
    <lineage>
        <taxon>Viruses</taxon>
        <taxon>Pithoviruses</taxon>
    </lineage>
</organism>
<dbReference type="EMBL" id="MK500301">
    <property type="protein sequence ID" value="QBK85028.1"/>
    <property type="molecule type" value="Genomic_DNA"/>
</dbReference>
<proteinExistence type="predicted"/>
<name>A0A481YP46_9VIRU</name>
<dbReference type="Gene3D" id="3.40.50.1820">
    <property type="entry name" value="alpha/beta hydrolase"/>
    <property type="match status" value="1"/>
</dbReference>
<protein>
    <submittedName>
        <fullName evidence="1">Uncharacterized protein</fullName>
    </submittedName>
</protein>
<gene>
    <name evidence="1" type="ORF">LCDPAC02_02270</name>
</gene>
<reference evidence="1" key="1">
    <citation type="journal article" date="2019" name="MBio">
        <title>Virus Genomes from Deep Sea Sediments Expand the Ocean Megavirome and Support Independent Origins of Viral Gigantism.</title>
        <authorList>
            <person name="Backstrom D."/>
            <person name="Yutin N."/>
            <person name="Jorgensen S.L."/>
            <person name="Dharamshi J."/>
            <person name="Homa F."/>
            <person name="Zaremba-Niedwiedzka K."/>
            <person name="Spang A."/>
            <person name="Wolf Y.I."/>
            <person name="Koonin E.V."/>
            <person name="Ettema T.J."/>
        </authorList>
    </citation>
    <scope>NUCLEOTIDE SEQUENCE</scope>
</reference>
<accession>A0A481YP46</accession>
<dbReference type="InterPro" id="IPR029058">
    <property type="entry name" value="AB_hydrolase_fold"/>
</dbReference>
<dbReference type="SUPFAM" id="SSF53474">
    <property type="entry name" value="alpha/beta-Hydrolases"/>
    <property type="match status" value="1"/>
</dbReference>